<sequence>MRAWRVRPLGGPRLPTVVRMWKSNPDGGPERLVALADGVFAIAITLLVLDFYVPRGLDSAQYHAALHELIPNFGAYALSVLVLGVFWREHRRIFGFVRQIDGQVITLSIVSLSVAALVPFPTKLIAEYGREPVSVAIYAGAVAALGAAHLALILLLARRPWLRGEAAPPEGFRLFAADLAVTVVVFLLSVPLALAVGAAAMWLWLAMAPVKVVLGLRADRAR</sequence>
<keyword evidence="8 13" id="KW-1133">Transmembrane helix</keyword>
<feature type="transmembrane region" description="Helical" evidence="13">
    <location>
        <begin position="135"/>
        <end position="157"/>
    </location>
</feature>
<evidence type="ECO:0000256" key="5">
    <source>
        <dbReference type="ARBA" id="ARBA00022692"/>
    </source>
</evidence>
<evidence type="ECO:0000256" key="11">
    <source>
        <dbReference type="ARBA" id="ARBA00023303"/>
    </source>
</evidence>
<comment type="subcellular location">
    <subcellularLocation>
        <location evidence="1">Membrane</location>
        <topology evidence="1">Multi-pass membrane protein</topology>
    </subcellularLocation>
</comment>
<dbReference type="Pfam" id="PF06736">
    <property type="entry name" value="TMEM175"/>
    <property type="match status" value="1"/>
</dbReference>
<evidence type="ECO:0000256" key="12">
    <source>
        <dbReference type="ARBA" id="ARBA00034430"/>
    </source>
</evidence>
<accession>A0ABP7V495</accession>
<evidence type="ECO:0000256" key="9">
    <source>
        <dbReference type="ARBA" id="ARBA00023065"/>
    </source>
</evidence>
<feature type="transmembrane region" description="Helical" evidence="13">
    <location>
        <begin position="178"/>
        <end position="205"/>
    </location>
</feature>
<evidence type="ECO:0000313" key="15">
    <source>
        <dbReference type="Proteomes" id="UP001499984"/>
    </source>
</evidence>
<organism evidence="14 15">
    <name type="scientific">Streptomyces shaanxiensis</name>
    <dbReference type="NCBI Taxonomy" id="653357"/>
    <lineage>
        <taxon>Bacteria</taxon>
        <taxon>Bacillati</taxon>
        <taxon>Actinomycetota</taxon>
        <taxon>Actinomycetes</taxon>
        <taxon>Kitasatosporales</taxon>
        <taxon>Streptomycetaceae</taxon>
        <taxon>Streptomyces</taxon>
    </lineage>
</organism>
<keyword evidence="7" id="KW-0630">Potassium</keyword>
<dbReference type="PANTHER" id="PTHR31462:SF5">
    <property type="entry name" value="ENDOSOMAL_LYSOSOMAL PROTON CHANNEL TMEM175"/>
    <property type="match status" value="1"/>
</dbReference>
<name>A0ABP7V495_9ACTN</name>
<keyword evidence="10 13" id="KW-0472">Membrane</keyword>
<evidence type="ECO:0000256" key="3">
    <source>
        <dbReference type="ARBA" id="ARBA00022448"/>
    </source>
</evidence>
<evidence type="ECO:0000256" key="7">
    <source>
        <dbReference type="ARBA" id="ARBA00022958"/>
    </source>
</evidence>
<comment type="catalytic activity">
    <reaction evidence="12">
        <text>K(+)(in) = K(+)(out)</text>
        <dbReference type="Rhea" id="RHEA:29463"/>
        <dbReference type="ChEBI" id="CHEBI:29103"/>
    </reaction>
</comment>
<keyword evidence="9" id="KW-0406">Ion transport</keyword>
<evidence type="ECO:0000256" key="2">
    <source>
        <dbReference type="ARBA" id="ARBA00006920"/>
    </source>
</evidence>
<keyword evidence="15" id="KW-1185">Reference proteome</keyword>
<keyword evidence="6" id="KW-0631">Potassium channel</keyword>
<dbReference type="InterPro" id="IPR010617">
    <property type="entry name" value="TMEM175-like"/>
</dbReference>
<evidence type="ECO:0000256" key="13">
    <source>
        <dbReference type="SAM" id="Phobius"/>
    </source>
</evidence>
<proteinExistence type="inferred from homology"/>
<dbReference type="Proteomes" id="UP001499984">
    <property type="component" value="Unassembled WGS sequence"/>
</dbReference>
<evidence type="ECO:0000256" key="4">
    <source>
        <dbReference type="ARBA" id="ARBA00022538"/>
    </source>
</evidence>
<feature type="transmembrane region" description="Helical" evidence="13">
    <location>
        <begin position="69"/>
        <end position="88"/>
    </location>
</feature>
<comment type="similarity">
    <text evidence="2">Belongs to the TMEM175 family.</text>
</comment>
<evidence type="ECO:0000256" key="10">
    <source>
        <dbReference type="ARBA" id="ARBA00023136"/>
    </source>
</evidence>
<keyword evidence="3" id="KW-0813">Transport</keyword>
<feature type="transmembrane region" description="Helical" evidence="13">
    <location>
        <begin position="100"/>
        <end position="120"/>
    </location>
</feature>
<keyword evidence="11" id="KW-0407">Ion channel</keyword>
<feature type="transmembrane region" description="Helical" evidence="13">
    <location>
        <begin position="32"/>
        <end position="49"/>
    </location>
</feature>
<reference evidence="15" key="1">
    <citation type="journal article" date="2019" name="Int. J. Syst. Evol. Microbiol.">
        <title>The Global Catalogue of Microorganisms (GCM) 10K type strain sequencing project: providing services to taxonomists for standard genome sequencing and annotation.</title>
        <authorList>
            <consortium name="The Broad Institute Genomics Platform"/>
            <consortium name="The Broad Institute Genome Sequencing Center for Infectious Disease"/>
            <person name="Wu L."/>
            <person name="Ma J."/>
        </authorList>
    </citation>
    <scope>NUCLEOTIDE SEQUENCE [LARGE SCALE GENOMIC DNA]</scope>
    <source>
        <strain evidence="15">JCM 16925</strain>
    </source>
</reference>
<comment type="caution">
    <text evidence="14">The sequence shown here is derived from an EMBL/GenBank/DDBJ whole genome shotgun (WGS) entry which is preliminary data.</text>
</comment>
<evidence type="ECO:0000313" key="14">
    <source>
        <dbReference type="EMBL" id="GAA4059244.1"/>
    </source>
</evidence>
<keyword evidence="4" id="KW-0633">Potassium transport</keyword>
<evidence type="ECO:0000256" key="6">
    <source>
        <dbReference type="ARBA" id="ARBA00022826"/>
    </source>
</evidence>
<dbReference type="PANTHER" id="PTHR31462">
    <property type="entry name" value="ENDOSOMAL/LYSOSOMAL POTASSIUM CHANNEL TMEM175"/>
    <property type="match status" value="1"/>
</dbReference>
<gene>
    <name evidence="14" type="ORF">GCM10022233_35190</name>
</gene>
<protein>
    <submittedName>
        <fullName evidence="14">TMEM175 family protein</fullName>
    </submittedName>
</protein>
<keyword evidence="5 13" id="KW-0812">Transmembrane</keyword>
<evidence type="ECO:0000256" key="1">
    <source>
        <dbReference type="ARBA" id="ARBA00004141"/>
    </source>
</evidence>
<dbReference type="EMBL" id="BAAAZY010000010">
    <property type="protein sequence ID" value="GAA4059244.1"/>
    <property type="molecule type" value="Genomic_DNA"/>
</dbReference>
<evidence type="ECO:0000256" key="8">
    <source>
        <dbReference type="ARBA" id="ARBA00022989"/>
    </source>
</evidence>